<sequence>MKIRKHWKTPEKVDVMDVSEADNKHGIRPRTVNTTGQSNVSAVIQMQPTPSPLSRRSHDAESEAIKLVDRRKYDEVKQWKVNHTFLQHRNIGSVTVTPLKSATPRYANLPQLDTTMEPILHHRSQIRSQTPSGSASVPPSVGIFSTPDSFRAFYDSNHGYTVINQVPQTPQTGKREGMVTFPASEAVIETLFPTSLVDVTHQRVQTGEICGGWRVLTWAGITSLPLRNSKVFATRKSQISEGFIIKTGEY</sequence>
<evidence type="ECO:0000313" key="2">
    <source>
        <dbReference type="Proteomes" id="UP000241769"/>
    </source>
</evidence>
<keyword evidence="2" id="KW-1185">Reference proteome</keyword>
<accession>A0A2P6NIP9</accession>
<gene>
    <name evidence="1" type="ORF">PROFUN_08932</name>
</gene>
<dbReference type="Proteomes" id="UP000241769">
    <property type="component" value="Unassembled WGS sequence"/>
</dbReference>
<dbReference type="AlphaFoldDB" id="A0A2P6NIP9"/>
<dbReference type="InParanoid" id="A0A2P6NIP9"/>
<protein>
    <submittedName>
        <fullName evidence="1">Uncharacterized protein</fullName>
    </submittedName>
</protein>
<evidence type="ECO:0000313" key="1">
    <source>
        <dbReference type="EMBL" id="PRP83817.1"/>
    </source>
</evidence>
<comment type="caution">
    <text evidence="1">The sequence shown here is derived from an EMBL/GenBank/DDBJ whole genome shotgun (WGS) entry which is preliminary data.</text>
</comment>
<name>A0A2P6NIP9_9EUKA</name>
<dbReference type="EMBL" id="MDYQ01000075">
    <property type="protein sequence ID" value="PRP83817.1"/>
    <property type="molecule type" value="Genomic_DNA"/>
</dbReference>
<proteinExistence type="predicted"/>
<organism evidence="1 2">
    <name type="scientific">Planoprotostelium fungivorum</name>
    <dbReference type="NCBI Taxonomy" id="1890364"/>
    <lineage>
        <taxon>Eukaryota</taxon>
        <taxon>Amoebozoa</taxon>
        <taxon>Evosea</taxon>
        <taxon>Variosea</taxon>
        <taxon>Cavosteliida</taxon>
        <taxon>Cavosteliaceae</taxon>
        <taxon>Planoprotostelium</taxon>
    </lineage>
</organism>
<reference evidence="1 2" key="1">
    <citation type="journal article" date="2018" name="Genome Biol. Evol.">
        <title>Multiple Roots of Fruiting Body Formation in Amoebozoa.</title>
        <authorList>
            <person name="Hillmann F."/>
            <person name="Forbes G."/>
            <person name="Novohradska S."/>
            <person name="Ferling I."/>
            <person name="Riege K."/>
            <person name="Groth M."/>
            <person name="Westermann M."/>
            <person name="Marz M."/>
            <person name="Spaller T."/>
            <person name="Winckler T."/>
            <person name="Schaap P."/>
            <person name="Glockner G."/>
        </authorList>
    </citation>
    <scope>NUCLEOTIDE SEQUENCE [LARGE SCALE GENOMIC DNA]</scope>
    <source>
        <strain evidence="1 2">Jena</strain>
    </source>
</reference>